<dbReference type="AlphaFoldDB" id="A0A1I1DIM9"/>
<accession>A0A1I1DIM9</accession>
<evidence type="ECO:0000313" key="1">
    <source>
        <dbReference type="EMBL" id="SFB74727.1"/>
    </source>
</evidence>
<dbReference type="STRING" id="34097.SAMN02745150_00572"/>
<protein>
    <submittedName>
        <fullName evidence="1">Uncharacterized protein</fullName>
    </submittedName>
</protein>
<dbReference type="EMBL" id="FOKY01000002">
    <property type="protein sequence ID" value="SFB74727.1"/>
    <property type="molecule type" value="Genomic_DNA"/>
</dbReference>
<gene>
    <name evidence="1" type="ORF">SAMN02745150_00572</name>
</gene>
<dbReference type="RefSeq" id="WP_143280388.1">
    <property type="nucleotide sequence ID" value="NZ_FOKY01000002.1"/>
</dbReference>
<reference evidence="2" key="1">
    <citation type="submission" date="2016-10" db="EMBL/GenBank/DDBJ databases">
        <authorList>
            <person name="Varghese N."/>
            <person name="Submissions S."/>
        </authorList>
    </citation>
    <scope>NUCLEOTIDE SEQUENCE [LARGE SCALE GENOMIC DNA]</scope>
    <source>
        <strain evidence="2">ATCC 43811</strain>
    </source>
</reference>
<name>A0A1I1DIM9_BREAD</name>
<keyword evidence="2" id="KW-1185">Reference proteome</keyword>
<organism evidence="1 2">
    <name type="scientific">Brevinema andersonii</name>
    <dbReference type="NCBI Taxonomy" id="34097"/>
    <lineage>
        <taxon>Bacteria</taxon>
        <taxon>Pseudomonadati</taxon>
        <taxon>Spirochaetota</taxon>
        <taxon>Spirochaetia</taxon>
        <taxon>Brevinematales</taxon>
        <taxon>Brevinemataceae</taxon>
        <taxon>Brevinema</taxon>
    </lineage>
</organism>
<dbReference type="Proteomes" id="UP000240042">
    <property type="component" value="Unassembled WGS sequence"/>
</dbReference>
<proteinExistence type="predicted"/>
<evidence type="ECO:0000313" key="2">
    <source>
        <dbReference type="Proteomes" id="UP000240042"/>
    </source>
</evidence>
<sequence>MVIPIYTQQTPATPRPQAQRRVQHRLSILTAMLVQNAPIAELATFQVNRTWYARQFDVWKTGSAGMGLSIGLGYDLQGRRGAMFRMQAMLESTGWVMGVFDIGTGIRTPIGKKGVRFSTEVYFSMAVTGGNLGIVGTAPISQLSSLSTSVGLFGFKGRLALEVPINKKLFLTSYISYASYPWRHASTRAEYLINGSASGVSIDGLQIGFEFGSKF</sequence>